<feature type="region of interest" description="Disordered" evidence="8">
    <location>
        <begin position="60"/>
        <end position="82"/>
    </location>
</feature>
<sequence>MADTTTIRAMFFLFCFSVFLVNPQARILHGHSAMQRNIDSQYLWQIFGFDLSKHENYRRLATTSGPETDRRVPGGPDRGHHS</sequence>
<dbReference type="GO" id="GO:0005576">
    <property type="term" value="C:extracellular region"/>
    <property type="evidence" value="ECO:0007669"/>
    <property type="project" value="UniProtKB-SubCell"/>
</dbReference>
<dbReference type="Proteomes" id="UP000811246">
    <property type="component" value="Chromosome 3"/>
</dbReference>
<comment type="caution">
    <text evidence="10">The sequence shown here is derived from an EMBL/GenBank/DDBJ whole genome shotgun (WGS) entry which is preliminary data.</text>
</comment>
<name>A0A922FMD3_CARIL</name>
<protein>
    <submittedName>
        <fullName evidence="10">Uncharacterized protein</fullName>
    </submittedName>
</protein>
<keyword evidence="7" id="KW-0379">Hydroxylation</keyword>
<dbReference type="GO" id="GO:0030154">
    <property type="term" value="P:cell differentiation"/>
    <property type="evidence" value="ECO:0007669"/>
    <property type="project" value="UniProtKB-KW"/>
</dbReference>
<reference evidence="10" key="1">
    <citation type="submission" date="2021-01" db="EMBL/GenBank/DDBJ databases">
        <authorList>
            <person name="Lovell J.T."/>
            <person name="Bentley N."/>
            <person name="Bhattarai G."/>
            <person name="Jenkins J.W."/>
            <person name="Sreedasyam A."/>
            <person name="Alarcon Y."/>
            <person name="Bock C."/>
            <person name="Boston L."/>
            <person name="Carlson J."/>
            <person name="Cervantes K."/>
            <person name="Clermont K."/>
            <person name="Krom N."/>
            <person name="Kubenka K."/>
            <person name="Mamidi S."/>
            <person name="Mattison C."/>
            <person name="Monteros M."/>
            <person name="Pisani C."/>
            <person name="Plott C."/>
            <person name="Rajasekar S."/>
            <person name="Rhein H.S."/>
            <person name="Rohla C."/>
            <person name="Song M."/>
            <person name="Hilaire R.S."/>
            <person name="Shu S."/>
            <person name="Wells L."/>
            <person name="Wang X."/>
            <person name="Webber J."/>
            <person name="Heerema R.J."/>
            <person name="Klein P."/>
            <person name="Conner P."/>
            <person name="Grauke L."/>
            <person name="Grimwood J."/>
            <person name="Schmutz J."/>
            <person name="Randall J.J."/>
        </authorList>
    </citation>
    <scope>NUCLEOTIDE SEQUENCE</scope>
    <source>
        <tissue evidence="10">Leaf</tissue>
    </source>
</reference>
<organism evidence="10 11">
    <name type="scientific">Carya illinoinensis</name>
    <name type="common">Pecan</name>
    <dbReference type="NCBI Taxonomy" id="32201"/>
    <lineage>
        <taxon>Eukaryota</taxon>
        <taxon>Viridiplantae</taxon>
        <taxon>Streptophyta</taxon>
        <taxon>Embryophyta</taxon>
        <taxon>Tracheophyta</taxon>
        <taxon>Spermatophyta</taxon>
        <taxon>Magnoliopsida</taxon>
        <taxon>eudicotyledons</taxon>
        <taxon>Gunneridae</taxon>
        <taxon>Pentapetalae</taxon>
        <taxon>rosids</taxon>
        <taxon>fabids</taxon>
        <taxon>Fagales</taxon>
        <taxon>Juglandaceae</taxon>
        <taxon>Carya</taxon>
    </lineage>
</organism>
<gene>
    <name evidence="10" type="ORF">I3842_03G177300</name>
</gene>
<dbReference type="PANTHER" id="PTHR36016">
    <property type="entry name" value="CLAVATA3/ESR (CLE)-RELATED PROTEIN 7"/>
    <property type="match status" value="1"/>
</dbReference>
<dbReference type="PANTHER" id="PTHR36016:SF1">
    <property type="entry name" value="CLAVATA3_ESR (CLE)-RELATED PROTEIN 5-RELATED"/>
    <property type="match status" value="1"/>
</dbReference>
<evidence type="ECO:0000256" key="1">
    <source>
        <dbReference type="ARBA" id="ARBA00004239"/>
    </source>
</evidence>
<keyword evidence="5" id="KW-0221">Differentiation</keyword>
<evidence type="ECO:0000313" key="10">
    <source>
        <dbReference type="EMBL" id="KAG6722771.1"/>
    </source>
</evidence>
<dbReference type="InterPro" id="IPR039617">
    <property type="entry name" value="CLAVATA3-CLE"/>
</dbReference>
<evidence type="ECO:0000256" key="9">
    <source>
        <dbReference type="SAM" id="SignalP"/>
    </source>
</evidence>
<evidence type="ECO:0000256" key="7">
    <source>
        <dbReference type="ARBA" id="ARBA00023278"/>
    </source>
</evidence>
<keyword evidence="6" id="KW-0325">Glycoprotein</keyword>
<evidence type="ECO:0000256" key="6">
    <source>
        <dbReference type="ARBA" id="ARBA00023180"/>
    </source>
</evidence>
<evidence type="ECO:0000256" key="5">
    <source>
        <dbReference type="ARBA" id="ARBA00022782"/>
    </source>
</evidence>
<dbReference type="EMBL" id="CM031827">
    <property type="protein sequence ID" value="KAG6722771.1"/>
    <property type="molecule type" value="Genomic_DNA"/>
</dbReference>
<dbReference type="AlphaFoldDB" id="A0A922FMD3"/>
<evidence type="ECO:0000256" key="4">
    <source>
        <dbReference type="ARBA" id="ARBA00022729"/>
    </source>
</evidence>
<evidence type="ECO:0000313" key="11">
    <source>
        <dbReference type="Proteomes" id="UP000811246"/>
    </source>
</evidence>
<evidence type="ECO:0000256" key="8">
    <source>
        <dbReference type="SAM" id="MobiDB-lite"/>
    </source>
</evidence>
<keyword evidence="4 9" id="KW-0732">Signal</keyword>
<feature type="compositionally biased region" description="Basic and acidic residues" evidence="8">
    <location>
        <begin position="67"/>
        <end position="82"/>
    </location>
</feature>
<keyword evidence="3" id="KW-0964">Secreted</keyword>
<evidence type="ECO:0000256" key="2">
    <source>
        <dbReference type="ARBA" id="ARBA00005416"/>
    </source>
</evidence>
<feature type="chain" id="PRO_5037618442" evidence="9">
    <location>
        <begin position="26"/>
        <end position="82"/>
    </location>
</feature>
<accession>A0A922FMD3</accession>
<comment type="subcellular location">
    <subcellularLocation>
        <location evidence="1">Secreted</location>
        <location evidence="1">Extracellular space</location>
    </subcellularLocation>
</comment>
<comment type="similarity">
    <text evidence="2">Belongs to the CLV3/ESR signal peptide family.</text>
</comment>
<proteinExistence type="inferred from homology"/>
<feature type="signal peptide" evidence="9">
    <location>
        <begin position="1"/>
        <end position="25"/>
    </location>
</feature>
<evidence type="ECO:0000256" key="3">
    <source>
        <dbReference type="ARBA" id="ARBA00022525"/>
    </source>
</evidence>